<dbReference type="RefSeq" id="WP_015825576.1">
    <property type="nucleotide sequence ID" value="NZ_AP018405.1"/>
</dbReference>
<dbReference type="Proteomes" id="UP000076882">
    <property type="component" value="Unassembled WGS sequence"/>
</dbReference>
<accession>A0A151G1Y2</accession>
<evidence type="ECO:0000313" key="9">
    <source>
        <dbReference type="Proteomes" id="UP000595466"/>
    </source>
</evidence>
<dbReference type="GO" id="GO:0005524">
    <property type="term" value="F:ATP binding"/>
    <property type="evidence" value="ECO:0007669"/>
    <property type="project" value="UniProtKB-KW"/>
</dbReference>
<sequence>MADAILTVKHLNKSYGHQPVLRDVSFECTQGRIVGLVGANGAGKTTIMKAILGLLSTDGEIQIAGESMQFDHHPILATVGSLIEYPSLYPYMSGWDNLRLFADGPDAQARLAAVVSALNMTDYIHQKARHYSLGMKQKLGVALAFLNQPQLVILDEPMNGLDPQGTKELRDFILKQKQAGVTFLISSHILSELQKLADDLVIIDHGKIIEKTTMTALLTTTDHFVIVKTDHDGQAKAVLVAAGYQVVADTVVKVHLAPDHQVADVLHVLTSHGLTVRDVRHEAADLESTILKLLATTSA</sequence>
<dbReference type="InterPro" id="IPR003439">
    <property type="entry name" value="ABC_transporter-like_ATP-bd"/>
</dbReference>
<protein>
    <submittedName>
        <fullName evidence="6">ABC transporter ATP-binding protein</fullName>
    </submittedName>
    <submittedName>
        <fullName evidence="7">ATP-binding cassette domain-containing protein</fullName>
    </submittedName>
</protein>
<evidence type="ECO:0000256" key="2">
    <source>
        <dbReference type="ARBA" id="ARBA00022448"/>
    </source>
</evidence>
<dbReference type="Gene3D" id="3.40.50.300">
    <property type="entry name" value="P-loop containing nucleotide triphosphate hydrolases"/>
    <property type="match status" value="1"/>
</dbReference>
<evidence type="ECO:0000256" key="3">
    <source>
        <dbReference type="ARBA" id="ARBA00022741"/>
    </source>
</evidence>
<dbReference type="PANTHER" id="PTHR43335">
    <property type="entry name" value="ABC TRANSPORTER, ATP-BINDING PROTEIN"/>
    <property type="match status" value="1"/>
</dbReference>
<dbReference type="PATRIC" id="fig|1590.142.peg.1621"/>
<reference evidence="6 8" key="1">
    <citation type="submission" date="2016-03" db="EMBL/GenBank/DDBJ databases">
        <title>Comparative genomics of 54 Lactobacillus plantarum strains reveals genomic uncoupling from niche constraints.</title>
        <authorList>
            <person name="Martino M.E."/>
        </authorList>
    </citation>
    <scope>NUCLEOTIDE SEQUENCE [LARGE SCALE GENOMIC DNA]</scope>
    <source>
        <strain evidence="6 8">19.1</strain>
    </source>
</reference>
<evidence type="ECO:0000313" key="7">
    <source>
        <dbReference type="EMBL" id="QQM59647.1"/>
    </source>
</evidence>
<organism evidence="6 8">
    <name type="scientific">Lactiplantibacillus plantarum</name>
    <name type="common">Lactobacillus plantarum</name>
    <dbReference type="NCBI Taxonomy" id="1590"/>
    <lineage>
        <taxon>Bacteria</taxon>
        <taxon>Bacillati</taxon>
        <taxon>Bacillota</taxon>
        <taxon>Bacilli</taxon>
        <taxon>Lactobacillales</taxon>
        <taxon>Lactobacillaceae</taxon>
        <taxon>Lactiplantibacillus</taxon>
    </lineage>
</organism>
<dbReference type="SUPFAM" id="SSF52540">
    <property type="entry name" value="P-loop containing nucleoside triphosphate hydrolases"/>
    <property type="match status" value="1"/>
</dbReference>
<dbReference type="Proteomes" id="UP000595466">
    <property type="component" value="Chromosome"/>
</dbReference>
<proteinExistence type="inferred from homology"/>
<dbReference type="PANTHER" id="PTHR43335:SF4">
    <property type="entry name" value="ABC TRANSPORTER, ATP-BINDING PROTEIN"/>
    <property type="match status" value="1"/>
</dbReference>
<reference evidence="7 9" key="2">
    <citation type="submission" date="2020-12" db="EMBL/GenBank/DDBJ databases">
        <title>Whole genome sequencing of Lactobacillus plantarum PC518.</title>
        <authorList>
            <person name="Guo Q."/>
        </authorList>
    </citation>
    <scope>NUCLEOTIDE SEQUENCE [LARGE SCALE GENOMIC DNA]</scope>
    <source>
        <strain evidence="7 9">PC518</strain>
    </source>
</reference>
<keyword evidence="4 6" id="KW-0067">ATP-binding</keyword>
<dbReference type="GO" id="GO:0016887">
    <property type="term" value="F:ATP hydrolysis activity"/>
    <property type="evidence" value="ECO:0007669"/>
    <property type="project" value="InterPro"/>
</dbReference>
<dbReference type="AlphaFoldDB" id="A0A151G1Y2"/>
<dbReference type="SMART" id="SM00382">
    <property type="entry name" value="AAA"/>
    <property type="match status" value="1"/>
</dbReference>
<evidence type="ECO:0000256" key="4">
    <source>
        <dbReference type="ARBA" id="ARBA00022840"/>
    </source>
</evidence>
<name>A0A151G1Y2_LACPN</name>
<dbReference type="KEGG" id="lpb:SH83_07450"/>
<evidence type="ECO:0000313" key="8">
    <source>
        <dbReference type="Proteomes" id="UP000076882"/>
    </source>
</evidence>
<dbReference type="Pfam" id="PF00005">
    <property type="entry name" value="ABC_tran"/>
    <property type="match status" value="1"/>
</dbReference>
<evidence type="ECO:0000313" key="6">
    <source>
        <dbReference type="EMBL" id="KZU91899.1"/>
    </source>
</evidence>
<dbReference type="EMBL" id="CP066817">
    <property type="protein sequence ID" value="QQM59647.1"/>
    <property type="molecule type" value="Genomic_DNA"/>
</dbReference>
<dbReference type="PROSITE" id="PS00211">
    <property type="entry name" value="ABC_TRANSPORTER_1"/>
    <property type="match status" value="1"/>
</dbReference>
<evidence type="ECO:0000256" key="1">
    <source>
        <dbReference type="ARBA" id="ARBA00005417"/>
    </source>
</evidence>
<dbReference type="EMBL" id="LUXM01000040">
    <property type="protein sequence ID" value="KZU91899.1"/>
    <property type="molecule type" value="Genomic_DNA"/>
</dbReference>
<dbReference type="PROSITE" id="PS50893">
    <property type="entry name" value="ABC_TRANSPORTER_2"/>
    <property type="match status" value="1"/>
</dbReference>
<gene>
    <name evidence="7" type="ORF">JH395_07695</name>
    <name evidence="6" type="ORF">Lp19_3185</name>
</gene>
<keyword evidence="3" id="KW-0547">Nucleotide-binding</keyword>
<keyword evidence="2" id="KW-0813">Transport</keyword>
<dbReference type="InterPro" id="IPR003593">
    <property type="entry name" value="AAA+_ATPase"/>
</dbReference>
<comment type="similarity">
    <text evidence="1">Belongs to the ABC transporter superfamily.</text>
</comment>
<feature type="domain" description="ABC transporter" evidence="5">
    <location>
        <begin position="6"/>
        <end position="230"/>
    </location>
</feature>
<dbReference type="InterPro" id="IPR017871">
    <property type="entry name" value="ABC_transporter-like_CS"/>
</dbReference>
<evidence type="ECO:0000259" key="5">
    <source>
        <dbReference type="PROSITE" id="PS50893"/>
    </source>
</evidence>
<dbReference type="InterPro" id="IPR027417">
    <property type="entry name" value="P-loop_NTPase"/>
</dbReference>